<dbReference type="AlphaFoldDB" id="A0A1E3PBK7"/>
<dbReference type="RefSeq" id="XP_019041992.1">
    <property type="nucleotide sequence ID" value="XM_019186167.1"/>
</dbReference>
<protein>
    <submittedName>
        <fullName evidence="2">Uncharacterized protein</fullName>
    </submittedName>
</protein>
<dbReference type="Proteomes" id="UP000094112">
    <property type="component" value="Unassembled WGS sequence"/>
</dbReference>
<sequence>MVEHENMQGDKDLACKYWEDLLGNEKVLTTRLLISVILVCKILSVNSGNANDYNLPNESDQIEKLQNIFQSFVGPRIKILKERTEINSRERGFDFEVEGPLLKMHRSSQVSQLPSNNTSEHKSPSAEDDNIAASKNSKVEESDDEEFFEVVKRGIINY</sequence>
<accession>A0A1E3PBK7</accession>
<organism evidence="2 3">
    <name type="scientific">Wickerhamomyces anomalus (strain ATCC 58044 / CBS 1984 / NCYC 433 / NRRL Y-366-8)</name>
    <name type="common">Yeast</name>
    <name type="synonym">Hansenula anomala</name>
    <dbReference type="NCBI Taxonomy" id="683960"/>
    <lineage>
        <taxon>Eukaryota</taxon>
        <taxon>Fungi</taxon>
        <taxon>Dikarya</taxon>
        <taxon>Ascomycota</taxon>
        <taxon>Saccharomycotina</taxon>
        <taxon>Saccharomycetes</taxon>
        <taxon>Phaffomycetales</taxon>
        <taxon>Wickerhamomycetaceae</taxon>
        <taxon>Wickerhamomyces</taxon>
    </lineage>
</organism>
<evidence type="ECO:0000313" key="2">
    <source>
        <dbReference type="EMBL" id="ODQ62785.1"/>
    </source>
</evidence>
<feature type="region of interest" description="Disordered" evidence="1">
    <location>
        <begin position="106"/>
        <end position="146"/>
    </location>
</feature>
<name>A0A1E3PBK7_WICAA</name>
<gene>
    <name evidence="2" type="ORF">WICANDRAFT_88592</name>
</gene>
<dbReference type="EMBL" id="KV454208">
    <property type="protein sequence ID" value="ODQ62785.1"/>
    <property type="molecule type" value="Genomic_DNA"/>
</dbReference>
<reference evidence="2 3" key="1">
    <citation type="journal article" date="2016" name="Proc. Natl. Acad. Sci. U.S.A.">
        <title>Comparative genomics of biotechnologically important yeasts.</title>
        <authorList>
            <person name="Riley R."/>
            <person name="Haridas S."/>
            <person name="Wolfe K.H."/>
            <person name="Lopes M.R."/>
            <person name="Hittinger C.T."/>
            <person name="Goeker M."/>
            <person name="Salamov A.A."/>
            <person name="Wisecaver J.H."/>
            <person name="Long T.M."/>
            <person name="Calvey C.H."/>
            <person name="Aerts A.L."/>
            <person name="Barry K.W."/>
            <person name="Choi C."/>
            <person name="Clum A."/>
            <person name="Coughlan A.Y."/>
            <person name="Deshpande S."/>
            <person name="Douglass A.P."/>
            <person name="Hanson S.J."/>
            <person name="Klenk H.-P."/>
            <person name="LaButti K.M."/>
            <person name="Lapidus A."/>
            <person name="Lindquist E.A."/>
            <person name="Lipzen A.M."/>
            <person name="Meier-Kolthoff J.P."/>
            <person name="Ohm R.A."/>
            <person name="Otillar R.P."/>
            <person name="Pangilinan J.L."/>
            <person name="Peng Y."/>
            <person name="Rokas A."/>
            <person name="Rosa C.A."/>
            <person name="Scheuner C."/>
            <person name="Sibirny A.A."/>
            <person name="Slot J.C."/>
            <person name="Stielow J.B."/>
            <person name="Sun H."/>
            <person name="Kurtzman C.P."/>
            <person name="Blackwell M."/>
            <person name="Grigoriev I.V."/>
            <person name="Jeffries T.W."/>
        </authorList>
    </citation>
    <scope>NUCLEOTIDE SEQUENCE [LARGE SCALE GENOMIC DNA]</scope>
    <source>
        <strain evidence="3">ATCC 58044 / CBS 1984 / NCYC 433 / NRRL Y-366-8</strain>
    </source>
</reference>
<keyword evidence="3" id="KW-1185">Reference proteome</keyword>
<feature type="compositionally biased region" description="Polar residues" evidence="1">
    <location>
        <begin position="107"/>
        <end position="118"/>
    </location>
</feature>
<evidence type="ECO:0000256" key="1">
    <source>
        <dbReference type="SAM" id="MobiDB-lite"/>
    </source>
</evidence>
<dbReference type="GeneID" id="30203413"/>
<feature type="non-terminal residue" evidence="2">
    <location>
        <position position="158"/>
    </location>
</feature>
<proteinExistence type="predicted"/>
<evidence type="ECO:0000313" key="3">
    <source>
        <dbReference type="Proteomes" id="UP000094112"/>
    </source>
</evidence>